<dbReference type="Gene3D" id="1.25.40.20">
    <property type="entry name" value="Ankyrin repeat-containing domain"/>
    <property type="match status" value="2"/>
</dbReference>
<dbReference type="Pfam" id="PF12796">
    <property type="entry name" value="Ank_2"/>
    <property type="match status" value="2"/>
</dbReference>
<dbReference type="PROSITE" id="PS50088">
    <property type="entry name" value="ANK_REPEAT"/>
    <property type="match status" value="3"/>
</dbReference>
<feature type="repeat" description="ANK" evidence="1">
    <location>
        <begin position="297"/>
        <end position="329"/>
    </location>
</feature>
<reference evidence="2" key="1">
    <citation type="submission" date="2021-01" db="EMBL/GenBank/DDBJ databases">
        <authorList>
            <person name="Corre E."/>
            <person name="Pelletier E."/>
            <person name="Niang G."/>
            <person name="Scheremetjew M."/>
            <person name="Finn R."/>
            <person name="Kale V."/>
            <person name="Holt S."/>
            <person name="Cochrane G."/>
            <person name="Meng A."/>
            <person name="Brown T."/>
            <person name="Cohen L."/>
        </authorList>
    </citation>
    <scope>NUCLEOTIDE SEQUENCE</scope>
    <source>
        <strain evidence="2">CCAP979/52</strain>
    </source>
</reference>
<dbReference type="EMBL" id="HBEZ01038327">
    <property type="protein sequence ID" value="CAD8643396.1"/>
    <property type="molecule type" value="Transcribed_RNA"/>
</dbReference>
<dbReference type="PANTHER" id="PTHR24157:SF3">
    <property type="entry name" value="ANKYRIN REPEAT, SAM AND BASIC LEUCINE ZIPPER DOMAIN-CONTAINING PROTEIN 1"/>
    <property type="match status" value="1"/>
</dbReference>
<dbReference type="PROSITE" id="PS50297">
    <property type="entry name" value="ANK_REP_REGION"/>
    <property type="match status" value="3"/>
</dbReference>
<accession>A0A7S0QQ62</accession>
<dbReference type="PANTHER" id="PTHR24157">
    <property type="entry name" value="ANKYRIN REPEAT, SAM AND BASIC LEUCINE ZIPPER DOMAIN-CONTAINING PROTEIN 1"/>
    <property type="match status" value="1"/>
</dbReference>
<dbReference type="SMART" id="SM00248">
    <property type="entry name" value="ANK"/>
    <property type="match status" value="4"/>
</dbReference>
<keyword evidence="1" id="KW-0040">ANK repeat</keyword>
<evidence type="ECO:0000256" key="1">
    <source>
        <dbReference type="PROSITE-ProRule" id="PRU00023"/>
    </source>
</evidence>
<evidence type="ECO:0008006" key="3">
    <source>
        <dbReference type="Google" id="ProtNLM"/>
    </source>
</evidence>
<gene>
    <name evidence="2" type="ORF">CCUR1050_LOCUS21080</name>
</gene>
<dbReference type="Gene3D" id="3.90.176.10">
    <property type="entry name" value="Toxin ADP-ribosyltransferase, Chain A, domain 1"/>
    <property type="match status" value="1"/>
</dbReference>
<dbReference type="GO" id="GO:0071546">
    <property type="term" value="C:pi-body"/>
    <property type="evidence" value="ECO:0007669"/>
    <property type="project" value="TreeGrafter"/>
</dbReference>
<dbReference type="InterPro" id="IPR002110">
    <property type="entry name" value="Ankyrin_rpt"/>
</dbReference>
<evidence type="ECO:0000313" key="2">
    <source>
        <dbReference type="EMBL" id="CAD8643396.1"/>
    </source>
</evidence>
<dbReference type="AlphaFoldDB" id="A0A7S0QQ62"/>
<name>A0A7S0QQ62_9CRYP</name>
<proteinExistence type="predicted"/>
<feature type="repeat" description="ANK" evidence="1">
    <location>
        <begin position="398"/>
        <end position="430"/>
    </location>
</feature>
<dbReference type="SUPFAM" id="SSF48403">
    <property type="entry name" value="Ankyrin repeat"/>
    <property type="match status" value="1"/>
</dbReference>
<sequence length="458" mass="50405">MVLYRAILAQFPESFYEADQNGCLGYMELGIISTTSAKEVAITYSGLREGRADATVIEVVPSSACRGACVIEFSQYPSEMEYLFPACSYVEPRLNRYETTTDGQVKVVTVSITSRVRLIDEILHSRKMMHLAEFKYLIQNFESRLGAQSAIELCKHICSRHESLPPERYLNHADYQLLLTEMLDAIQISAHVIEMHSEIYKHNDSVTQTLECVALRDYRRTQLSIMKQKMIKTEGLESQATAIKVCKLKGLIKNNIQERDSDWETPILKAAADGANKEDVYFLLCAGASTEEVRFADNKTALHLAAEFGHTDIVQLLLIHRANMEAKDSHGSTALFCSAKRGHLDIVKVLVASGALIDTTAFQGVLATPLWIAAQEGHTTVIELLGRARADVNWAAKDGCTPIHAAAERGHTAAIDALGNLGADVNRAADNGTTPLLIATDRKHIAAADALRLFGATL</sequence>
<organism evidence="2">
    <name type="scientific">Cryptomonas curvata</name>
    <dbReference type="NCBI Taxonomy" id="233186"/>
    <lineage>
        <taxon>Eukaryota</taxon>
        <taxon>Cryptophyceae</taxon>
        <taxon>Cryptomonadales</taxon>
        <taxon>Cryptomonadaceae</taxon>
        <taxon>Cryptomonas</taxon>
    </lineage>
</organism>
<protein>
    <recommendedName>
        <fullName evidence="3">NAD(+)--protein-arginine ADP-ribosyltransferase</fullName>
    </recommendedName>
</protein>
<dbReference type="InterPro" id="IPR036770">
    <property type="entry name" value="Ankyrin_rpt-contain_sf"/>
</dbReference>
<feature type="repeat" description="ANK" evidence="1">
    <location>
        <begin position="330"/>
        <end position="362"/>
    </location>
</feature>